<organism evidence="6 7">
    <name type="scientific">Mogibacterium timidum</name>
    <dbReference type="NCBI Taxonomy" id="35519"/>
    <lineage>
        <taxon>Bacteria</taxon>
        <taxon>Bacillati</taxon>
        <taxon>Bacillota</taxon>
        <taxon>Clostridia</taxon>
        <taxon>Peptostreptococcales</taxon>
        <taxon>Anaerovoracaceae</taxon>
        <taxon>Mogibacterium</taxon>
    </lineage>
</organism>
<keyword evidence="3 5" id="KW-1133">Transmembrane helix</keyword>
<dbReference type="SUPFAM" id="SSF90123">
    <property type="entry name" value="ABC transporter transmembrane region"/>
    <property type="match status" value="1"/>
</dbReference>
<feature type="transmembrane region" description="Helical" evidence="5">
    <location>
        <begin position="64"/>
        <end position="82"/>
    </location>
</feature>
<comment type="caution">
    <text evidence="6">The sequence shown here is derived from an EMBL/GenBank/DDBJ whole genome shotgun (WGS) entry which is preliminary data.</text>
</comment>
<protein>
    <recommendedName>
        <fullName evidence="8">ABC transmembrane type-1 domain-containing protein</fullName>
    </recommendedName>
</protein>
<dbReference type="RefSeq" id="WP_178978206.1">
    <property type="nucleotide sequence ID" value="NZ_CAUVNY010000013.1"/>
</dbReference>
<sequence length="113" mass="12649">MRLNYEEKKKSIGDIVSYSDTNKGNLVVGIFLVSIGMIFSIGPIIAVFKIIRELFNGNNPSTNIINYALYGFISVIFAYLFIYSGGISCHKFAYRLIANLEKKIVSHIGQGLY</sequence>
<dbReference type="AlphaFoldDB" id="A0A7Y8VQT0"/>
<reference evidence="6 7" key="1">
    <citation type="submission" date="2020-06" db="EMBL/GenBank/DDBJ databases">
        <title>Mogibacterium timidum strain W9173 genomic sequence.</title>
        <authorList>
            <person name="Wade W.G."/>
            <person name="Johnston C.D."/>
            <person name="Chen T."/>
            <person name="Dewhirst F.E."/>
        </authorList>
    </citation>
    <scope>NUCLEOTIDE SEQUENCE [LARGE SCALE GENOMIC DNA]</scope>
    <source>
        <strain evidence="6 7">W9173</strain>
    </source>
</reference>
<evidence type="ECO:0000256" key="4">
    <source>
        <dbReference type="ARBA" id="ARBA00023136"/>
    </source>
</evidence>
<evidence type="ECO:0000313" key="6">
    <source>
        <dbReference type="EMBL" id="NWO22906.1"/>
    </source>
</evidence>
<keyword evidence="4 5" id="KW-0472">Membrane</keyword>
<name>A0A7Y8VQT0_9FIRM</name>
<accession>A0A7Y8VQT0</accession>
<keyword evidence="2 5" id="KW-0812">Transmembrane</keyword>
<dbReference type="Proteomes" id="UP000526307">
    <property type="component" value="Unassembled WGS sequence"/>
</dbReference>
<dbReference type="Gene3D" id="1.20.1560.10">
    <property type="entry name" value="ABC transporter type 1, transmembrane domain"/>
    <property type="match status" value="1"/>
</dbReference>
<evidence type="ECO:0000256" key="3">
    <source>
        <dbReference type="ARBA" id="ARBA00022989"/>
    </source>
</evidence>
<keyword evidence="7" id="KW-1185">Reference proteome</keyword>
<dbReference type="EMBL" id="JABXYR010000001">
    <property type="protein sequence ID" value="NWO22906.1"/>
    <property type="molecule type" value="Genomic_DNA"/>
</dbReference>
<evidence type="ECO:0000256" key="2">
    <source>
        <dbReference type="ARBA" id="ARBA00022692"/>
    </source>
</evidence>
<proteinExistence type="predicted"/>
<evidence type="ECO:0008006" key="8">
    <source>
        <dbReference type="Google" id="ProtNLM"/>
    </source>
</evidence>
<evidence type="ECO:0000256" key="5">
    <source>
        <dbReference type="SAM" id="Phobius"/>
    </source>
</evidence>
<comment type="subcellular location">
    <subcellularLocation>
        <location evidence="1">Cell membrane</location>
        <topology evidence="1">Multi-pass membrane protein</topology>
    </subcellularLocation>
</comment>
<dbReference type="InterPro" id="IPR036640">
    <property type="entry name" value="ABC1_TM_sf"/>
</dbReference>
<evidence type="ECO:0000256" key="1">
    <source>
        <dbReference type="ARBA" id="ARBA00004651"/>
    </source>
</evidence>
<dbReference type="GO" id="GO:0005524">
    <property type="term" value="F:ATP binding"/>
    <property type="evidence" value="ECO:0007669"/>
    <property type="project" value="InterPro"/>
</dbReference>
<gene>
    <name evidence="6" type="ORF">HW270_02275</name>
</gene>
<dbReference type="GO" id="GO:0005886">
    <property type="term" value="C:plasma membrane"/>
    <property type="evidence" value="ECO:0007669"/>
    <property type="project" value="UniProtKB-SubCell"/>
</dbReference>
<feature type="transmembrane region" description="Helical" evidence="5">
    <location>
        <begin position="26"/>
        <end position="52"/>
    </location>
</feature>
<evidence type="ECO:0000313" key="7">
    <source>
        <dbReference type="Proteomes" id="UP000526307"/>
    </source>
</evidence>